<comment type="caution">
    <text evidence="2">The sequence shown here is derived from an EMBL/GenBank/DDBJ whole genome shotgun (WGS) entry which is preliminary data.</text>
</comment>
<dbReference type="RefSeq" id="WP_386732764.1">
    <property type="nucleotide sequence ID" value="NZ_JBHSTP010000003.1"/>
</dbReference>
<keyword evidence="2" id="KW-0808">Transferase</keyword>
<protein>
    <submittedName>
        <fullName evidence="2">Class I SAM-dependent methyltransferase</fullName>
    </submittedName>
</protein>
<dbReference type="Pfam" id="PF13649">
    <property type="entry name" value="Methyltransf_25"/>
    <property type="match status" value="1"/>
</dbReference>
<sequence length="258" mass="28231">MTIGTSLTAAQTPHELLQRWDAQQAAYIRHRALRFDTMLRVLERIGNGRPRVLDLASGPGSLAAAVIERFPGAEVVCADKDPVLLAIARDVLGSTGRVTVVDADLNDPSWVGTVGGPFDAVVSSTALHWLQPEVLTRVYFELAGLIRTGGVFLNGDHLCYDETSQPVLRQVAADDDDATQAEALGGGSDSWDEWWQSAEAQPAYALAVSERAERWRGKLEAPPKVTLEFHRAVLRSADFAEVGTVWQYLDDYVVYAVR</sequence>
<dbReference type="GO" id="GO:0008168">
    <property type="term" value="F:methyltransferase activity"/>
    <property type="evidence" value="ECO:0007669"/>
    <property type="project" value="UniProtKB-KW"/>
</dbReference>
<dbReference type="EMBL" id="JBHSTP010000003">
    <property type="protein sequence ID" value="MFC6357195.1"/>
    <property type="molecule type" value="Genomic_DNA"/>
</dbReference>
<dbReference type="GO" id="GO:0032259">
    <property type="term" value="P:methylation"/>
    <property type="evidence" value="ECO:0007669"/>
    <property type="project" value="UniProtKB-KW"/>
</dbReference>
<feature type="domain" description="Methyltransferase" evidence="1">
    <location>
        <begin position="52"/>
        <end position="150"/>
    </location>
</feature>
<dbReference type="Gene3D" id="3.40.50.150">
    <property type="entry name" value="Vaccinia Virus protein VP39"/>
    <property type="match status" value="1"/>
</dbReference>
<accession>A0ABW1VJC8</accession>
<organism evidence="2 3">
    <name type="scientific">Luethyella okanaganae</name>
    <dbReference type="NCBI Taxonomy" id="69372"/>
    <lineage>
        <taxon>Bacteria</taxon>
        <taxon>Bacillati</taxon>
        <taxon>Actinomycetota</taxon>
        <taxon>Actinomycetes</taxon>
        <taxon>Micrococcales</taxon>
        <taxon>Microbacteriaceae</taxon>
        <taxon>Luethyella</taxon>
    </lineage>
</organism>
<evidence type="ECO:0000259" key="1">
    <source>
        <dbReference type="Pfam" id="PF13649"/>
    </source>
</evidence>
<keyword evidence="2" id="KW-0489">Methyltransferase</keyword>
<keyword evidence="3" id="KW-1185">Reference proteome</keyword>
<name>A0ABW1VJC8_9MICO</name>
<dbReference type="SUPFAM" id="SSF53335">
    <property type="entry name" value="S-adenosyl-L-methionine-dependent methyltransferases"/>
    <property type="match status" value="1"/>
</dbReference>
<proteinExistence type="predicted"/>
<reference evidence="3" key="1">
    <citation type="journal article" date="2019" name="Int. J. Syst. Evol. Microbiol.">
        <title>The Global Catalogue of Microorganisms (GCM) 10K type strain sequencing project: providing services to taxonomists for standard genome sequencing and annotation.</title>
        <authorList>
            <consortium name="The Broad Institute Genomics Platform"/>
            <consortium name="The Broad Institute Genome Sequencing Center for Infectious Disease"/>
            <person name="Wu L."/>
            <person name="Ma J."/>
        </authorList>
    </citation>
    <scope>NUCLEOTIDE SEQUENCE [LARGE SCALE GENOMIC DNA]</scope>
    <source>
        <strain evidence="3">CCUG 43304</strain>
    </source>
</reference>
<evidence type="ECO:0000313" key="2">
    <source>
        <dbReference type="EMBL" id="MFC6357195.1"/>
    </source>
</evidence>
<gene>
    <name evidence="2" type="ORF">ACFQB0_13875</name>
</gene>
<evidence type="ECO:0000313" key="3">
    <source>
        <dbReference type="Proteomes" id="UP001596306"/>
    </source>
</evidence>
<dbReference type="InterPro" id="IPR029063">
    <property type="entry name" value="SAM-dependent_MTases_sf"/>
</dbReference>
<dbReference type="Proteomes" id="UP001596306">
    <property type="component" value="Unassembled WGS sequence"/>
</dbReference>
<dbReference type="InterPro" id="IPR041698">
    <property type="entry name" value="Methyltransf_25"/>
</dbReference>
<dbReference type="CDD" id="cd02440">
    <property type="entry name" value="AdoMet_MTases"/>
    <property type="match status" value="1"/>
</dbReference>